<evidence type="ECO:0000259" key="2">
    <source>
        <dbReference type="Pfam" id="PF15055"/>
    </source>
</evidence>
<dbReference type="Proteomes" id="UP000714275">
    <property type="component" value="Unassembled WGS sequence"/>
</dbReference>
<evidence type="ECO:0000313" key="3">
    <source>
        <dbReference type="EMBL" id="KAG1766746.1"/>
    </source>
</evidence>
<sequence>MNAPESNTTSLAAPDSDSTFVPHLSSYNDCVTCRVIGSGAFAATGIYALRMARPGAPGSIVGKRIMGGLGVCFLVGSALRWRM</sequence>
<feature type="region of interest" description="Disordered" evidence="1">
    <location>
        <begin position="1"/>
        <end position="20"/>
    </location>
</feature>
<accession>A0A9P7CXI9</accession>
<reference evidence="3" key="1">
    <citation type="journal article" date="2020" name="New Phytol.">
        <title>Comparative genomics reveals dynamic genome evolution in host specialist ectomycorrhizal fungi.</title>
        <authorList>
            <person name="Lofgren L.A."/>
            <person name="Nguyen N.H."/>
            <person name="Vilgalys R."/>
            <person name="Ruytinx J."/>
            <person name="Liao H.L."/>
            <person name="Branco S."/>
            <person name="Kuo A."/>
            <person name="LaButti K."/>
            <person name="Lipzen A."/>
            <person name="Andreopoulos W."/>
            <person name="Pangilinan J."/>
            <person name="Riley R."/>
            <person name="Hundley H."/>
            <person name="Na H."/>
            <person name="Barry K."/>
            <person name="Grigoriev I.V."/>
            <person name="Stajich J.E."/>
            <person name="Kennedy P.G."/>
        </authorList>
    </citation>
    <scope>NUCLEOTIDE SEQUENCE</scope>
    <source>
        <strain evidence="3">DOB743</strain>
    </source>
</reference>
<dbReference type="EMBL" id="JABBWD010000093">
    <property type="protein sequence ID" value="KAG1766746.1"/>
    <property type="molecule type" value="Genomic_DNA"/>
</dbReference>
<dbReference type="AlphaFoldDB" id="A0A9P7CXI9"/>
<dbReference type="OrthoDB" id="6604875at2759"/>
<proteinExistence type="predicted"/>
<keyword evidence="4" id="KW-1185">Reference proteome</keyword>
<organism evidence="3 4">
    <name type="scientific">Suillus placidus</name>
    <dbReference type="NCBI Taxonomy" id="48579"/>
    <lineage>
        <taxon>Eukaryota</taxon>
        <taxon>Fungi</taxon>
        <taxon>Dikarya</taxon>
        <taxon>Basidiomycota</taxon>
        <taxon>Agaricomycotina</taxon>
        <taxon>Agaricomycetes</taxon>
        <taxon>Agaricomycetidae</taxon>
        <taxon>Boletales</taxon>
        <taxon>Suillineae</taxon>
        <taxon>Suillaceae</taxon>
        <taxon>Suillus</taxon>
    </lineage>
</organism>
<comment type="caution">
    <text evidence="3">The sequence shown here is derived from an EMBL/GenBank/DDBJ whole genome shotgun (WGS) entry which is preliminary data.</text>
</comment>
<dbReference type="Pfam" id="PF15055">
    <property type="entry name" value="DMAC1_Dmo2"/>
    <property type="match status" value="1"/>
</dbReference>
<evidence type="ECO:0000313" key="4">
    <source>
        <dbReference type="Proteomes" id="UP000714275"/>
    </source>
</evidence>
<protein>
    <recommendedName>
        <fullName evidence="2">Distal membrane-arm assembly complex protein 1-like domain-containing protein</fullName>
    </recommendedName>
</protein>
<dbReference type="InterPro" id="IPR028036">
    <property type="entry name" value="DMAC1-like_dom"/>
</dbReference>
<gene>
    <name evidence="3" type="ORF">EV702DRAFT_788807</name>
</gene>
<name>A0A9P7CXI9_9AGAM</name>
<evidence type="ECO:0000256" key="1">
    <source>
        <dbReference type="SAM" id="MobiDB-lite"/>
    </source>
</evidence>
<feature type="domain" description="Distal membrane-arm assembly complex protein 1-like" evidence="2">
    <location>
        <begin position="29"/>
        <end position="72"/>
    </location>
</feature>